<dbReference type="AlphaFoldDB" id="A0A177EE40"/>
<gene>
    <name evidence="1" type="ORF">NEDG_01342</name>
</gene>
<evidence type="ECO:0000313" key="1">
    <source>
        <dbReference type="EMBL" id="OAG29269.1"/>
    </source>
</evidence>
<dbReference type="RefSeq" id="XP_067543948.1">
    <property type="nucleotide sequence ID" value="XM_067688760.1"/>
</dbReference>
<dbReference type="OrthoDB" id="2188817at2759"/>
<dbReference type="GeneID" id="93647692"/>
<organism evidence="1 2">
    <name type="scientific">Nematocida displodere</name>
    <dbReference type="NCBI Taxonomy" id="1805483"/>
    <lineage>
        <taxon>Eukaryota</taxon>
        <taxon>Fungi</taxon>
        <taxon>Fungi incertae sedis</taxon>
        <taxon>Microsporidia</taxon>
        <taxon>Nematocida</taxon>
    </lineage>
</organism>
<proteinExistence type="predicted"/>
<keyword evidence="2" id="KW-1185">Reference proteome</keyword>
<dbReference type="InterPro" id="IPR036188">
    <property type="entry name" value="FAD/NAD-bd_sf"/>
</dbReference>
<dbReference type="EMBL" id="LTDL01000041">
    <property type="protein sequence ID" value="OAG29269.1"/>
    <property type="molecule type" value="Genomic_DNA"/>
</dbReference>
<name>A0A177EE40_9MICR</name>
<accession>A0A177EE40</accession>
<dbReference type="Proteomes" id="UP000185944">
    <property type="component" value="Unassembled WGS sequence"/>
</dbReference>
<sequence>MRVFDFVIIGRNVSAMSAAIYAAMSNRSTLYISCPSEVHSAEGVNRYLGFKDGSYKVFHEKVSNQLSRFSMDRLDEDVHKIIHGKQGTLVVTNNETISAKSVIVSTAEVSRLVEGADSAPVFLCGSALSGVQQKELVALAGTGVMAAIDARLALTN</sequence>
<reference evidence="1 2" key="1">
    <citation type="submission" date="2016-02" db="EMBL/GenBank/DDBJ databases">
        <title>Discovery of a natural microsporidian pathogen with a broad tissue tropism in Caenorhabditis elegans.</title>
        <authorList>
            <person name="Luallen R.J."/>
            <person name="Reinke A.W."/>
            <person name="Tong L."/>
            <person name="Botts M.R."/>
            <person name="Felix M.-A."/>
            <person name="Troemel E.R."/>
        </authorList>
    </citation>
    <scope>NUCLEOTIDE SEQUENCE [LARGE SCALE GENOMIC DNA]</scope>
    <source>
        <strain evidence="1 2">JUm2807</strain>
    </source>
</reference>
<comment type="caution">
    <text evidence="1">The sequence shown here is derived from an EMBL/GenBank/DDBJ whole genome shotgun (WGS) entry which is preliminary data.</text>
</comment>
<dbReference type="SUPFAM" id="SSF51905">
    <property type="entry name" value="FAD/NAD(P)-binding domain"/>
    <property type="match status" value="1"/>
</dbReference>
<dbReference type="VEuPathDB" id="MicrosporidiaDB:NEDG_01342"/>
<protein>
    <submittedName>
        <fullName evidence="1">Thioredoxin reductase (NADPH)</fullName>
    </submittedName>
</protein>
<dbReference type="Gene3D" id="3.50.50.60">
    <property type="entry name" value="FAD/NAD(P)-binding domain"/>
    <property type="match status" value="1"/>
</dbReference>
<evidence type="ECO:0000313" key="2">
    <source>
        <dbReference type="Proteomes" id="UP000185944"/>
    </source>
</evidence>